<dbReference type="RefSeq" id="WP_342126311.1">
    <property type="nucleotide sequence ID" value="NZ_JBCAUS010000002.1"/>
</dbReference>
<gene>
    <name evidence="1" type="ORF">WOA13_01915</name>
</gene>
<name>A0ABU9KQD7_9EURY</name>
<dbReference type="Proteomes" id="UP001396646">
    <property type="component" value="Unassembled WGS sequence"/>
</dbReference>
<sequence>MKSVLKLSIGLIIGVLLITSAALIVNNNSTFSGGAMVGSAQEHPTIADILMSELDEMPLDSGVDVVGVSYYENVDAIVIGLEKKTYTDNEQLRNSMIASIYEIMPVILSHSDELSGKKIVFTGSSISLNAKGSLTMMKIFHTEIGFDMAREITWSDVDDEKAREQLMADCFEYVWWHSRVKDY</sequence>
<reference evidence="1 2" key="1">
    <citation type="submission" date="2024-04" db="EMBL/GenBank/DDBJ databases">
        <title>Methanococcoides sp. LMO-2.</title>
        <authorList>
            <person name="Liang L."/>
        </authorList>
    </citation>
    <scope>NUCLEOTIDE SEQUENCE [LARGE SCALE GENOMIC DNA]</scope>
    <source>
        <strain evidence="1 2">LMO-2</strain>
    </source>
</reference>
<evidence type="ECO:0000313" key="2">
    <source>
        <dbReference type="Proteomes" id="UP001396646"/>
    </source>
</evidence>
<proteinExistence type="predicted"/>
<organism evidence="1 2">
    <name type="scientific">Methanococcoides cohabitans</name>
    <dbReference type="NCBI Taxonomy" id="3136559"/>
    <lineage>
        <taxon>Archaea</taxon>
        <taxon>Methanobacteriati</taxon>
        <taxon>Methanobacteriota</taxon>
        <taxon>Stenosarchaea group</taxon>
        <taxon>Methanomicrobia</taxon>
        <taxon>Methanosarcinales</taxon>
        <taxon>Methanosarcinaceae</taxon>
        <taxon>Methanococcoides</taxon>
    </lineage>
</organism>
<evidence type="ECO:0000313" key="1">
    <source>
        <dbReference type="EMBL" id="MEL4304596.1"/>
    </source>
</evidence>
<keyword evidence="2" id="KW-1185">Reference proteome</keyword>
<accession>A0ABU9KQD7</accession>
<protein>
    <submittedName>
        <fullName evidence="1">Uncharacterized protein</fullName>
    </submittedName>
</protein>
<dbReference type="EMBL" id="JBCAUS010000002">
    <property type="protein sequence ID" value="MEL4304596.1"/>
    <property type="molecule type" value="Genomic_DNA"/>
</dbReference>
<comment type="caution">
    <text evidence="1">The sequence shown here is derived from an EMBL/GenBank/DDBJ whole genome shotgun (WGS) entry which is preliminary data.</text>
</comment>